<feature type="transmembrane region" description="Helical" evidence="20">
    <location>
        <begin position="326"/>
        <end position="349"/>
    </location>
</feature>
<keyword evidence="4" id="KW-0732">Signal</keyword>
<evidence type="ECO:0000313" key="24">
    <source>
        <dbReference type="EMBL" id="KAI7791417.1"/>
    </source>
</evidence>
<evidence type="ECO:0000256" key="21">
    <source>
        <dbReference type="SAM" id="MobiDB-lite"/>
    </source>
</evidence>
<evidence type="ECO:0000256" key="4">
    <source>
        <dbReference type="ARBA" id="ARBA00022729"/>
    </source>
</evidence>
<dbReference type="AlphaFoldDB" id="A0A9W7W8K2"/>
<keyword evidence="13" id="KW-1071">Ligand-gated ion channel</keyword>
<comment type="function">
    <text evidence="19">Forms serotonin (5-hydroxytryptamine/5-HT3)-activated cation-selective channel complexes, which when activated cause fast, depolarizing responses in neurons.</text>
</comment>
<evidence type="ECO:0000256" key="14">
    <source>
        <dbReference type="ARBA" id="ARBA00023303"/>
    </source>
</evidence>
<dbReference type="InterPro" id="IPR006201">
    <property type="entry name" value="Neur_channel"/>
</dbReference>
<feature type="transmembrane region" description="Helical" evidence="20">
    <location>
        <begin position="263"/>
        <end position="285"/>
    </location>
</feature>
<evidence type="ECO:0000259" key="22">
    <source>
        <dbReference type="Pfam" id="PF02931"/>
    </source>
</evidence>
<dbReference type="GO" id="GO:0005230">
    <property type="term" value="F:extracellular ligand-gated monoatomic ion channel activity"/>
    <property type="evidence" value="ECO:0007669"/>
    <property type="project" value="InterPro"/>
</dbReference>
<dbReference type="Pfam" id="PF02931">
    <property type="entry name" value="Neur_chan_LBD"/>
    <property type="match status" value="1"/>
</dbReference>
<evidence type="ECO:0000256" key="13">
    <source>
        <dbReference type="ARBA" id="ARBA00023286"/>
    </source>
</evidence>
<keyword evidence="14 20" id="KW-0407">Ion channel</keyword>
<feature type="transmembrane region" description="Helical" evidence="20">
    <location>
        <begin position="297"/>
        <end position="314"/>
    </location>
</feature>
<keyword evidence="10 24" id="KW-0675">Receptor</keyword>
<evidence type="ECO:0000256" key="10">
    <source>
        <dbReference type="ARBA" id="ARBA00023170"/>
    </source>
</evidence>
<keyword evidence="8 20" id="KW-0472">Membrane</keyword>
<gene>
    <name evidence="24" type="ORF">IRJ41_018867</name>
</gene>
<keyword evidence="12" id="KW-0628">Postsynaptic cell membrane</keyword>
<comment type="catalytic activity">
    <reaction evidence="17">
        <text>Na(+)(in) = Na(+)(out)</text>
        <dbReference type="Rhea" id="RHEA:34963"/>
        <dbReference type="ChEBI" id="CHEBI:29101"/>
    </reaction>
</comment>
<comment type="catalytic activity">
    <reaction evidence="18">
        <text>Ca(2+)(in) = Ca(2+)(out)</text>
        <dbReference type="Rhea" id="RHEA:29671"/>
        <dbReference type="ChEBI" id="CHEBI:29108"/>
    </reaction>
</comment>
<sequence length="496" mass="57557">MDIKLLSTLKVSRWAAKFLQHSIYTYLLMQSVLMRPVESINCSQPTPESLLKALREAAFTKTEVRPVITLKTPTKINLGFIMYAILDVDEKGQTLDTFLWLWFDWQVEGLSWDPVECGTDRITLPRKKLWRPDLVINEFMNENQTPDTYYLTLYNTGKAEDGLPFHVISSCNLDIYSFPFDIQNCTYTFSSYKHTKRDVQLFFSEPAEDTLRKSLFYMETKGEWELIDMVAGKPKNSTYFNFDGLDSWDELAYYIVLRRRPTLYVVNLLIPSYFMITVDLFSFLLPPQNVDRSAFKMTLILGYTVFLLLMNDLLPVTGNTIPIINVFFSLCLALMVASLLETILVTNILCGSSNYPPLPNWVKVLFLHYIARLICLGKKSSEENSATQMGNTDTTSSSSENKINKIRQQEKESESSLNLAEEELKELGIIHENLLTIRHHVDKHFSSDQNTKEWIHLGEVIDRFLFISYVIFLSVSFITIIIFWMYWYSFGRKTED</sequence>
<keyword evidence="11" id="KW-0325">Glycoprotein</keyword>
<evidence type="ECO:0000256" key="15">
    <source>
        <dbReference type="ARBA" id="ARBA00034104"/>
    </source>
</evidence>
<dbReference type="EMBL" id="JAFHDT010000025">
    <property type="protein sequence ID" value="KAI7791417.1"/>
    <property type="molecule type" value="Genomic_DNA"/>
</dbReference>
<dbReference type="PRINTS" id="PR00252">
    <property type="entry name" value="NRIONCHANNEL"/>
</dbReference>
<dbReference type="GO" id="GO:0045211">
    <property type="term" value="C:postsynaptic membrane"/>
    <property type="evidence" value="ECO:0007669"/>
    <property type="project" value="UniProtKB-SubCell"/>
</dbReference>
<evidence type="ECO:0000256" key="3">
    <source>
        <dbReference type="ARBA" id="ARBA00022692"/>
    </source>
</evidence>
<evidence type="ECO:0000256" key="18">
    <source>
        <dbReference type="ARBA" id="ARBA00036634"/>
    </source>
</evidence>
<dbReference type="Pfam" id="PF02932">
    <property type="entry name" value="Neur_chan_memb"/>
    <property type="match status" value="1"/>
</dbReference>
<dbReference type="PANTHER" id="PTHR18945">
    <property type="entry name" value="NEUROTRANSMITTER GATED ION CHANNEL"/>
    <property type="match status" value="1"/>
</dbReference>
<evidence type="ECO:0000256" key="2">
    <source>
        <dbReference type="ARBA" id="ARBA00022475"/>
    </source>
</evidence>
<dbReference type="Proteomes" id="UP001059041">
    <property type="component" value="Linkage Group LG25"/>
</dbReference>
<keyword evidence="5 20" id="KW-1133">Transmembrane helix</keyword>
<dbReference type="InterPro" id="IPR036719">
    <property type="entry name" value="Neuro-gated_channel_TM_sf"/>
</dbReference>
<evidence type="ECO:0000256" key="6">
    <source>
        <dbReference type="ARBA" id="ARBA00023018"/>
    </source>
</evidence>
<dbReference type="InterPro" id="IPR006029">
    <property type="entry name" value="Neurotrans-gated_channel_TM"/>
</dbReference>
<feature type="transmembrane region" description="Helical" evidence="20">
    <location>
        <begin position="464"/>
        <end position="487"/>
    </location>
</feature>
<dbReference type="Gene3D" id="2.70.170.10">
    <property type="entry name" value="Neurotransmitter-gated ion-channel ligand-binding domain"/>
    <property type="match status" value="1"/>
</dbReference>
<comment type="subcellular location">
    <subcellularLocation>
        <location evidence="15">Postsynaptic cell membrane</location>
        <topology evidence="15">Multi-pass membrane protein</topology>
    </subcellularLocation>
</comment>
<evidence type="ECO:0000256" key="16">
    <source>
        <dbReference type="ARBA" id="ARBA00034430"/>
    </source>
</evidence>
<comment type="similarity">
    <text evidence="20">Belongs to the ligand-gated ion channel (TC 1.A.9) family.</text>
</comment>
<organism evidence="24 25">
    <name type="scientific">Triplophysa rosa</name>
    <name type="common">Cave loach</name>
    <dbReference type="NCBI Taxonomy" id="992332"/>
    <lineage>
        <taxon>Eukaryota</taxon>
        <taxon>Metazoa</taxon>
        <taxon>Chordata</taxon>
        <taxon>Craniata</taxon>
        <taxon>Vertebrata</taxon>
        <taxon>Euteleostomi</taxon>
        <taxon>Actinopterygii</taxon>
        <taxon>Neopterygii</taxon>
        <taxon>Teleostei</taxon>
        <taxon>Ostariophysi</taxon>
        <taxon>Cypriniformes</taxon>
        <taxon>Nemacheilidae</taxon>
        <taxon>Triplophysa</taxon>
    </lineage>
</organism>
<reference evidence="24" key="1">
    <citation type="submission" date="2021-02" db="EMBL/GenBank/DDBJ databases">
        <title>Comparative genomics reveals that relaxation of natural selection precedes convergent phenotypic evolution of cavefish.</title>
        <authorList>
            <person name="Peng Z."/>
        </authorList>
    </citation>
    <scope>NUCLEOTIDE SEQUENCE</scope>
    <source>
        <tissue evidence="24">Muscle</tissue>
    </source>
</reference>
<dbReference type="InterPro" id="IPR036734">
    <property type="entry name" value="Neur_chan_lig-bd_sf"/>
</dbReference>
<dbReference type="SUPFAM" id="SSF90112">
    <property type="entry name" value="Neurotransmitter-gated ion-channel transmembrane pore"/>
    <property type="match status" value="1"/>
</dbReference>
<feature type="region of interest" description="Disordered" evidence="21">
    <location>
        <begin position="384"/>
        <end position="416"/>
    </location>
</feature>
<dbReference type="Gene3D" id="1.20.58.390">
    <property type="entry name" value="Neurotransmitter-gated ion-channel transmembrane domain"/>
    <property type="match status" value="1"/>
</dbReference>
<evidence type="ECO:0000256" key="11">
    <source>
        <dbReference type="ARBA" id="ARBA00023180"/>
    </source>
</evidence>
<keyword evidence="25" id="KW-1185">Reference proteome</keyword>
<feature type="compositionally biased region" description="Polar residues" evidence="21">
    <location>
        <begin position="384"/>
        <end position="401"/>
    </location>
</feature>
<protein>
    <submittedName>
        <fullName evidence="24">5-hydroxytryptamine receptor 3A-like</fullName>
    </submittedName>
</protein>
<evidence type="ECO:0000256" key="19">
    <source>
        <dbReference type="ARBA" id="ARBA00037540"/>
    </source>
</evidence>
<evidence type="ECO:0000256" key="7">
    <source>
        <dbReference type="ARBA" id="ARBA00023065"/>
    </source>
</evidence>
<dbReference type="SUPFAM" id="SSF63712">
    <property type="entry name" value="Nicotinic receptor ligand binding domain-like"/>
    <property type="match status" value="1"/>
</dbReference>
<comment type="catalytic activity">
    <reaction evidence="16">
        <text>K(+)(in) = K(+)(out)</text>
        <dbReference type="Rhea" id="RHEA:29463"/>
        <dbReference type="ChEBI" id="CHEBI:29103"/>
    </reaction>
</comment>
<evidence type="ECO:0000256" key="1">
    <source>
        <dbReference type="ARBA" id="ARBA00022448"/>
    </source>
</evidence>
<comment type="caution">
    <text evidence="24">The sequence shown here is derived from an EMBL/GenBank/DDBJ whole genome shotgun (WGS) entry which is preliminary data.</text>
</comment>
<proteinExistence type="inferred from homology"/>
<dbReference type="InterPro" id="IPR038050">
    <property type="entry name" value="Neuro_actylchol_rec"/>
</dbReference>
<feature type="domain" description="Neurotransmitter-gated ion-channel ligand-binding" evidence="22">
    <location>
        <begin position="52"/>
        <end position="261"/>
    </location>
</feature>
<dbReference type="FunFam" id="1.20.58.390:FF:000080">
    <property type="entry name" value="5-hydroxytryptamine (serotonin) receptor 3C, ionotropic"/>
    <property type="match status" value="1"/>
</dbReference>
<evidence type="ECO:0000256" key="8">
    <source>
        <dbReference type="ARBA" id="ARBA00023136"/>
    </source>
</evidence>
<evidence type="ECO:0000313" key="25">
    <source>
        <dbReference type="Proteomes" id="UP001059041"/>
    </source>
</evidence>
<keyword evidence="7 20" id="KW-0406">Ion transport</keyword>
<evidence type="ECO:0000256" key="12">
    <source>
        <dbReference type="ARBA" id="ARBA00023257"/>
    </source>
</evidence>
<dbReference type="InterPro" id="IPR006202">
    <property type="entry name" value="Neur_chan_lig-bd"/>
</dbReference>
<name>A0A9W7W8K2_TRIRA</name>
<dbReference type="InterPro" id="IPR018000">
    <property type="entry name" value="Neurotransmitter_ion_chnl_CS"/>
</dbReference>
<keyword evidence="6" id="KW-0770">Synapse</keyword>
<keyword evidence="1 20" id="KW-0813">Transport</keyword>
<evidence type="ECO:0000256" key="17">
    <source>
        <dbReference type="ARBA" id="ARBA00036239"/>
    </source>
</evidence>
<dbReference type="InterPro" id="IPR049944">
    <property type="entry name" value="LGIC_TM_5-HT3"/>
</dbReference>
<evidence type="ECO:0000256" key="9">
    <source>
        <dbReference type="ARBA" id="ARBA00023157"/>
    </source>
</evidence>
<dbReference type="PROSITE" id="PS00236">
    <property type="entry name" value="NEUROTR_ION_CHANNEL"/>
    <property type="match status" value="1"/>
</dbReference>
<keyword evidence="3 20" id="KW-0812">Transmembrane</keyword>
<evidence type="ECO:0000256" key="20">
    <source>
        <dbReference type="RuleBase" id="RU000687"/>
    </source>
</evidence>
<keyword evidence="2" id="KW-1003">Cell membrane</keyword>
<feature type="domain" description="Neurotransmitter-gated ion-channel transmembrane" evidence="23">
    <location>
        <begin position="268"/>
        <end position="483"/>
    </location>
</feature>
<dbReference type="GO" id="GO:0004888">
    <property type="term" value="F:transmembrane signaling receptor activity"/>
    <property type="evidence" value="ECO:0007669"/>
    <property type="project" value="InterPro"/>
</dbReference>
<dbReference type="FunFam" id="2.70.170.10:FF:000017">
    <property type="entry name" value="5-hydroxytryptamine receptor 3A"/>
    <property type="match status" value="1"/>
</dbReference>
<dbReference type="CDD" id="cd19063">
    <property type="entry name" value="LGIC_TM_5-HT3"/>
    <property type="match status" value="1"/>
</dbReference>
<evidence type="ECO:0000256" key="5">
    <source>
        <dbReference type="ARBA" id="ARBA00022989"/>
    </source>
</evidence>
<dbReference type="OrthoDB" id="6097796at2759"/>
<evidence type="ECO:0000259" key="23">
    <source>
        <dbReference type="Pfam" id="PF02932"/>
    </source>
</evidence>
<keyword evidence="9" id="KW-1015">Disulfide bond</keyword>
<accession>A0A9W7W8K2</accession>